<evidence type="ECO:0000256" key="17">
    <source>
        <dbReference type="ARBA" id="ARBA00049108"/>
    </source>
</evidence>
<gene>
    <name evidence="21" type="ORF">AB1Y20_016157</name>
</gene>
<comment type="catalytic activity">
    <reaction evidence="16">
        <text>(2E)-tetradecenoyl-CoA + NADPH + H(+) = tetradecanoyl-CoA + NADP(+)</text>
        <dbReference type="Rhea" id="RHEA:44968"/>
        <dbReference type="ChEBI" id="CHEBI:15378"/>
        <dbReference type="ChEBI" id="CHEBI:57385"/>
        <dbReference type="ChEBI" id="CHEBI:57783"/>
        <dbReference type="ChEBI" id="CHEBI:58349"/>
        <dbReference type="ChEBI" id="CHEBI:61405"/>
    </reaction>
    <physiologicalReaction direction="left-to-right" evidence="16">
        <dbReference type="Rhea" id="RHEA:44969"/>
    </physiologicalReaction>
</comment>
<keyword evidence="10" id="KW-0275">Fatty acid biosynthesis</keyword>
<dbReference type="SUPFAM" id="SSF51735">
    <property type="entry name" value="NAD(P)-binding Rossmann-fold domains"/>
    <property type="match status" value="1"/>
</dbReference>
<evidence type="ECO:0000256" key="3">
    <source>
        <dbReference type="ARBA" id="ARBA00022516"/>
    </source>
</evidence>
<evidence type="ECO:0000256" key="9">
    <source>
        <dbReference type="ARBA" id="ARBA00023140"/>
    </source>
</evidence>
<evidence type="ECO:0000256" key="5">
    <source>
        <dbReference type="ARBA" id="ARBA00022832"/>
    </source>
</evidence>
<dbReference type="InterPro" id="IPR052388">
    <property type="entry name" value="Peroxisomal_t2-enoyl-CoA_red"/>
</dbReference>
<keyword evidence="5" id="KW-0276">Fatty acid metabolism</keyword>
<comment type="function">
    <text evidence="11">Participates in chain elongation of fatty acids. Catalyzes the reduction of trans-2-enoyl-CoAs of varying chain lengths from 6:1 to 16:1, having maximum activity with 10:1 CoA. Has no 2,4-dienoyl-CoA reductase activity.</text>
</comment>
<evidence type="ECO:0000256" key="20">
    <source>
        <dbReference type="ARBA" id="ARBA00049559"/>
    </source>
</evidence>
<comment type="catalytic activity">
    <reaction evidence="19">
        <text>(2E)-decenoyl-CoA + NADPH + H(+) = decanoyl-CoA + NADP(+)</text>
        <dbReference type="Rhea" id="RHEA:44960"/>
        <dbReference type="ChEBI" id="CHEBI:15378"/>
        <dbReference type="ChEBI" id="CHEBI:57783"/>
        <dbReference type="ChEBI" id="CHEBI:58349"/>
        <dbReference type="ChEBI" id="CHEBI:61406"/>
        <dbReference type="ChEBI" id="CHEBI:61430"/>
    </reaction>
    <physiologicalReaction direction="left-to-right" evidence="19">
        <dbReference type="Rhea" id="RHEA:44961"/>
    </physiologicalReaction>
</comment>
<evidence type="ECO:0000256" key="13">
    <source>
        <dbReference type="ARBA" id="ARBA00038849"/>
    </source>
</evidence>
<comment type="caution">
    <text evidence="21">The sequence shown here is derived from an EMBL/GenBank/DDBJ whole genome shotgun (WGS) entry which is preliminary data.</text>
</comment>
<evidence type="ECO:0000313" key="21">
    <source>
        <dbReference type="EMBL" id="KAL1527492.1"/>
    </source>
</evidence>
<keyword evidence="7" id="KW-0560">Oxidoreductase</keyword>
<dbReference type="PRINTS" id="PR00081">
    <property type="entry name" value="GDHRDH"/>
</dbReference>
<comment type="pathway">
    <text evidence="2">Lipid metabolism.</text>
</comment>
<evidence type="ECO:0000256" key="8">
    <source>
        <dbReference type="ARBA" id="ARBA00023098"/>
    </source>
</evidence>
<dbReference type="AlphaFoldDB" id="A0AB34K2Y1"/>
<evidence type="ECO:0000256" key="2">
    <source>
        <dbReference type="ARBA" id="ARBA00005189"/>
    </source>
</evidence>
<evidence type="ECO:0000256" key="10">
    <source>
        <dbReference type="ARBA" id="ARBA00023160"/>
    </source>
</evidence>
<evidence type="ECO:0000256" key="14">
    <source>
        <dbReference type="ARBA" id="ARBA00041063"/>
    </source>
</evidence>
<comment type="subunit">
    <text evidence="12">Interacts with PEX5, probably required to target it into peroxisomes.</text>
</comment>
<comment type="catalytic activity">
    <reaction evidence="20">
        <text>(2E)-octenoyl-CoA + NADPH + H(+) = octanoyl-CoA + NADP(+)</text>
        <dbReference type="Rhea" id="RHEA:44952"/>
        <dbReference type="ChEBI" id="CHEBI:15378"/>
        <dbReference type="ChEBI" id="CHEBI:57386"/>
        <dbReference type="ChEBI" id="CHEBI:57783"/>
        <dbReference type="ChEBI" id="CHEBI:58349"/>
        <dbReference type="ChEBI" id="CHEBI:62242"/>
    </reaction>
    <physiologicalReaction direction="left-to-right" evidence="20">
        <dbReference type="Rhea" id="RHEA:44953"/>
    </physiologicalReaction>
</comment>
<evidence type="ECO:0000256" key="12">
    <source>
        <dbReference type="ARBA" id="ARBA00038622"/>
    </source>
</evidence>
<dbReference type="Pfam" id="PF13561">
    <property type="entry name" value="adh_short_C2"/>
    <property type="match status" value="1"/>
</dbReference>
<keyword evidence="8" id="KW-0443">Lipid metabolism</keyword>
<evidence type="ECO:0000256" key="18">
    <source>
        <dbReference type="ARBA" id="ARBA00049251"/>
    </source>
</evidence>
<dbReference type="PANTHER" id="PTHR24317">
    <property type="entry name" value="PEROXISOMAL TRANS-2-ENOYL-COA REDUCTASE"/>
    <property type="match status" value="1"/>
</dbReference>
<proteinExistence type="predicted"/>
<reference evidence="21 22" key="1">
    <citation type="journal article" date="2024" name="Science">
        <title>Giant polyketide synthase enzymes in the biosynthesis of giant marine polyether toxins.</title>
        <authorList>
            <person name="Fallon T.R."/>
            <person name="Shende V.V."/>
            <person name="Wierzbicki I.H."/>
            <person name="Pendleton A.L."/>
            <person name="Watervoot N.F."/>
            <person name="Auber R.P."/>
            <person name="Gonzalez D.J."/>
            <person name="Wisecaver J.H."/>
            <person name="Moore B.S."/>
        </authorList>
    </citation>
    <scope>NUCLEOTIDE SEQUENCE [LARGE SCALE GENOMIC DNA]</scope>
    <source>
        <strain evidence="21 22">12B1</strain>
    </source>
</reference>
<name>A0AB34K2Y1_PRYPA</name>
<dbReference type="Gene3D" id="3.40.50.720">
    <property type="entry name" value="NAD(P)-binding Rossmann-like Domain"/>
    <property type="match status" value="1"/>
</dbReference>
<dbReference type="GO" id="GO:0006633">
    <property type="term" value="P:fatty acid biosynthetic process"/>
    <property type="evidence" value="ECO:0007669"/>
    <property type="project" value="UniProtKB-KW"/>
</dbReference>
<accession>A0AB34K2Y1</accession>
<comment type="catalytic activity">
    <reaction evidence="15">
        <text>(2E)-dodecenoyl-CoA + NADPH + H(+) = dodecanoyl-CoA + NADP(+)</text>
        <dbReference type="Rhea" id="RHEA:44964"/>
        <dbReference type="ChEBI" id="CHEBI:15378"/>
        <dbReference type="ChEBI" id="CHEBI:57330"/>
        <dbReference type="ChEBI" id="CHEBI:57375"/>
        <dbReference type="ChEBI" id="CHEBI:57783"/>
        <dbReference type="ChEBI" id="CHEBI:58349"/>
    </reaction>
    <physiologicalReaction direction="left-to-right" evidence="15">
        <dbReference type="Rhea" id="RHEA:44965"/>
    </physiologicalReaction>
</comment>
<evidence type="ECO:0000256" key="16">
    <source>
        <dbReference type="ARBA" id="ARBA00048686"/>
    </source>
</evidence>
<dbReference type="EMBL" id="JBGBPQ010000003">
    <property type="protein sequence ID" value="KAL1527492.1"/>
    <property type="molecule type" value="Genomic_DNA"/>
</dbReference>
<evidence type="ECO:0000313" key="22">
    <source>
        <dbReference type="Proteomes" id="UP001515480"/>
    </source>
</evidence>
<dbReference type="InterPro" id="IPR002347">
    <property type="entry name" value="SDR_fam"/>
</dbReference>
<evidence type="ECO:0000256" key="7">
    <source>
        <dbReference type="ARBA" id="ARBA00023002"/>
    </source>
</evidence>
<evidence type="ECO:0000256" key="1">
    <source>
        <dbReference type="ARBA" id="ARBA00004275"/>
    </source>
</evidence>
<organism evidence="21 22">
    <name type="scientific">Prymnesium parvum</name>
    <name type="common">Toxic golden alga</name>
    <dbReference type="NCBI Taxonomy" id="97485"/>
    <lineage>
        <taxon>Eukaryota</taxon>
        <taxon>Haptista</taxon>
        <taxon>Haptophyta</taxon>
        <taxon>Prymnesiophyceae</taxon>
        <taxon>Prymnesiales</taxon>
        <taxon>Prymnesiaceae</taxon>
        <taxon>Prymnesium</taxon>
    </lineage>
</organism>
<dbReference type="PANTHER" id="PTHR24317:SF7">
    <property type="entry name" value="PEROXISOMAL TRANS-2-ENOYL-COA REDUCTASE"/>
    <property type="match status" value="1"/>
</dbReference>
<evidence type="ECO:0000256" key="6">
    <source>
        <dbReference type="ARBA" id="ARBA00022857"/>
    </source>
</evidence>
<dbReference type="GO" id="GO:0019166">
    <property type="term" value="F:trans-2-enoyl-CoA reductase (NADPH) activity"/>
    <property type="evidence" value="ECO:0007669"/>
    <property type="project" value="UniProtKB-EC"/>
</dbReference>
<dbReference type="EC" id="1.3.1.38" evidence="13"/>
<dbReference type="GO" id="GO:0033306">
    <property type="term" value="P:phytol metabolic process"/>
    <property type="evidence" value="ECO:0007669"/>
    <property type="project" value="TreeGrafter"/>
</dbReference>
<dbReference type="PRINTS" id="PR00080">
    <property type="entry name" value="SDRFAMILY"/>
</dbReference>
<keyword evidence="6" id="KW-0521">NADP</keyword>
<protein>
    <recommendedName>
        <fullName evidence="14">Peroxisomal trans-2-enoyl-CoA reductase</fullName>
        <ecNumber evidence="13">1.3.1.38</ecNumber>
    </recommendedName>
</protein>
<evidence type="ECO:0000256" key="4">
    <source>
        <dbReference type="ARBA" id="ARBA00022553"/>
    </source>
</evidence>
<dbReference type="InterPro" id="IPR036291">
    <property type="entry name" value="NAD(P)-bd_dom_sf"/>
</dbReference>
<keyword evidence="22" id="KW-1185">Reference proteome</keyword>
<keyword evidence="4" id="KW-0597">Phosphoprotein</keyword>
<evidence type="ECO:0000256" key="19">
    <source>
        <dbReference type="ARBA" id="ARBA00049386"/>
    </source>
</evidence>
<dbReference type="Proteomes" id="UP001515480">
    <property type="component" value="Unassembled WGS sequence"/>
</dbReference>
<dbReference type="CDD" id="cd05369">
    <property type="entry name" value="TER_DECR_SDR_a"/>
    <property type="match status" value="1"/>
</dbReference>
<dbReference type="GO" id="GO:0005777">
    <property type="term" value="C:peroxisome"/>
    <property type="evidence" value="ECO:0007669"/>
    <property type="project" value="UniProtKB-SubCell"/>
</dbReference>
<keyword evidence="3" id="KW-0444">Lipid biosynthesis</keyword>
<comment type="subcellular location">
    <subcellularLocation>
        <location evidence="1">Peroxisome</location>
    </subcellularLocation>
</comment>
<evidence type="ECO:0000256" key="11">
    <source>
        <dbReference type="ARBA" id="ARBA00037124"/>
    </source>
</evidence>
<keyword evidence="9" id="KW-0576">Peroxisome</keyword>
<dbReference type="FunFam" id="3.40.50.720:FF:000084">
    <property type="entry name" value="Short-chain dehydrogenase reductase"/>
    <property type="match status" value="1"/>
</dbReference>
<evidence type="ECO:0000256" key="15">
    <source>
        <dbReference type="ARBA" id="ARBA00047570"/>
    </source>
</evidence>
<sequence>MASLFLRHTFAKRCAVVTGGGSGIGKAIAHDLVSLGCSIVIASRKKERLLQTVAELEQVAAPTARIRHFVCNIREQEEVRGLMGYAVDELGGLDLLVNNAGGQFPSPAHKISAKGWGAVIDTNLTGTFLCCREAFDAGMGKRGGSIVNIIADMFNGFPGMAHTGAARAAVENLTKTLALEWAEAGIRVNAVAPGIIYSSTAASNYPPGFLEGMATDVPAQRLGSPEDVSAAVCFLLSPGAGYISGATLRVDGASSLYRRPGFTIPQHTKL</sequence>
<comment type="catalytic activity">
    <reaction evidence="18">
        <text>a (2E)-enoyl-CoA + NADPH + H(+) = a 2,3-saturated acyl-CoA + NADP(+)</text>
        <dbReference type="Rhea" id="RHEA:33763"/>
        <dbReference type="ChEBI" id="CHEBI:15378"/>
        <dbReference type="ChEBI" id="CHEBI:57783"/>
        <dbReference type="ChEBI" id="CHEBI:58349"/>
        <dbReference type="ChEBI" id="CHEBI:58856"/>
        <dbReference type="ChEBI" id="CHEBI:65111"/>
        <dbReference type="EC" id="1.3.1.38"/>
    </reaction>
    <physiologicalReaction direction="left-to-right" evidence="18">
        <dbReference type="Rhea" id="RHEA:33764"/>
    </physiologicalReaction>
</comment>
<comment type="catalytic activity">
    <reaction evidence="17">
        <text>(2E)-hexenoyl-CoA + NADPH + H(+) = hexanoyl-CoA + NADP(+)</text>
        <dbReference type="Rhea" id="RHEA:44956"/>
        <dbReference type="ChEBI" id="CHEBI:15378"/>
        <dbReference type="ChEBI" id="CHEBI:57783"/>
        <dbReference type="ChEBI" id="CHEBI:58349"/>
        <dbReference type="ChEBI" id="CHEBI:62077"/>
        <dbReference type="ChEBI" id="CHEBI:62620"/>
    </reaction>
    <physiologicalReaction direction="left-to-right" evidence="17">
        <dbReference type="Rhea" id="RHEA:44957"/>
    </physiologicalReaction>
</comment>